<keyword evidence="3" id="KW-0067">ATP-binding</keyword>
<comment type="caution">
    <text evidence="6">The sequence shown here is derived from an EMBL/GenBank/DDBJ whole genome shotgun (WGS) entry which is preliminary data.</text>
</comment>
<keyword evidence="2" id="KW-0547">Nucleotide-binding</keyword>
<sequence>MCGICGMFRARAASRDILSAMLGAMVHRGPDAEGVHADGEYLAGMRRLSINDVAGGGQPLFNQSRDVVLFYNGEIYNSPQLRRELAGQGVNFRTGSDGEVICHLYDTLGEALFERLDGMYACALWDASRRRLILARDIPGEKPLYYAPLPGGGIVFASEIKSLVRHPQVGRELDRQAVWDFPTFLWIPEPATILAGVRCVERGTMLVCQAGEITVRPIPNRFGPPVSIGGLPDGEAVALTRETVVQAIRSRLLSDVPVGSFLSGGLDSSIICATAVRELPELSTFTIGFEDLDDPYHGRADESAQAESLARRLGTRHTTIRVTADDFRGMLQDFCRYGDQPFGVSSGLGVLAVARAARDMGIKVLLTGDGADEAFGGYSWYFHLAGAMSAAPCAPREEAVSFQNVGIPLEERVRTLAGYPPPLRAWAWHYYAAETEKKRLFSRPAFEGTASSLRYFDPMPGGAARPEDYIRQDREFYFPFEMLRKADRMTMAASVEGRVPFAAPSVLGLAGGLRLDQMVRDGELKWVLRRAFADLLPADVVRRPKHGFNVPMDAWLAGAWRGMAEAAFAPDSALNRQGLLAGDARAVAGGLLDSPTRLNGHTIFCYIMLNAWLEEFATWK</sequence>
<dbReference type="GO" id="GO:0005524">
    <property type="term" value="F:ATP binding"/>
    <property type="evidence" value="ECO:0007669"/>
    <property type="project" value="UniProtKB-KW"/>
</dbReference>
<evidence type="ECO:0000256" key="4">
    <source>
        <dbReference type="ARBA" id="ARBA00022962"/>
    </source>
</evidence>
<keyword evidence="6" id="KW-0436">Ligase</keyword>
<dbReference type="InterPro" id="IPR017932">
    <property type="entry name" value="GATase_2_dom"/>
</dbReference>
<accession>A0A0W8G9F2</accession>
<dbReference type="PROSITE" id="PS51278">
    <property type="entry name" value="GATASE_TYPE_2"/>
    <property type="match status" value="1"/>
</dbReference>
<dbReference type="NCBIfam" id="TIGR01536">
    <property type="entry name" value="asn_synth_AEB"/>
    <property type="match status" value="1"/>
</dbReference>
<gene>
    <name evidence="6" type="ORF">ASZ90_000347</name>
</gene>
<dbReference type="InterPro" id="IPR001962">
    <property type="entry name" value="Asn_synthase"/>
</dbReference>
<evidence type="ECO:0000313" key="6">
    <source>
        <dbReference type="EMBL" id="KUG29765.1"/>
    </source>
</evidence>
<dbReference type="GO" id="GO:0006529">
    <property type="term" value="P:asparagine biosynthetic process"/>
    <property type="evidence" value="ECO:0007669"/>
    <property type="project" value="InterPro"/>
</dbReference>
<evidence type="ECO:0000256" key="3">
    <source>
        <dbReference type="ARBA" id="ARBA00022840"/>
    </source>
</evidence>
<protein>
    <submittedName>
        <fullName evidence="6">Asparagine synthetase</fullName>
        <ecNumber evidence="6">6.3.5.4</ecNumber>
    </submittedName>
</protein>
<dbReference type="GO" id="GO:0004066">
    <property type="term" value="F:asparagine synthase (glutamine-hydrolyzing) activity"/>
    <property type="evidence" value="ECO:0007669"/>
    <property type="project" value="UniProtKB-EC"/>
</dbReference>
<dbReference type="InterPro" id="IPR014729">
    <property type="entry name" value="Rossmann-like_a/b/a_fold"/>
</dbReference>
<evidence type="ECO:0000259" key="5">
    <source>
        <dbReference type="PROSITE" id="PS51278"/>
    </source>
</evidence>
<dbReference type="Gene3D" id="3.40.50.620">
    <property type="entry name" value="HUPs"/>
    <property type="match status" value="1"/>
</dbReference>
<evidence type="ECO:0000256" key="1">
    <source>
        <dbReference type="ARBA" id="ARBA00005752"/>
    </source>
</evidence>
<dbReference type="InterPro" id="IPR051786">
    <property type="entry name" value="ASN_synthetase/amidase"/>
</dbReference>
<dbReference type="CDD" id="cd00712">
    <property type="entry name" value="AsnB"/>
    <property type="match status" value="1"/>
</dbReference>
<organism evidence="6">
    <name type="scientific">hydrocarbon metagenome</name>
    <dbReference type="NCBI Taxonomy" id="938273"/>
    <lineage>
        <taxon>unclassified sequences</taxon>
        <taxon>metagenomes</taxon>
        <taxon>ecological metagenomes</taxon>
    </lineage>
</organism>
<dbReference type="EC" id="6.3.5.4" evidence="6"/>
<proteinExistence type="inferred from homology"/>
<feature type="domain" description="Glutamine amidotransferase type-2" evidence="5">
    <location>
        <begin position="2"/>
        <end position="211"/>
    </location>
</feature>
<dbReference type="Pfam" id="PF13537">
    <property type="entry name" value="GATase_7"/>
    <property type="match status" value="1"/>
</dbReference>
<dbReference type="GO" id="GO:0005829">
    <property type="term" value="C:cytosol"/>
    <property type="evidence" value="ECO:0007669"/>
    <property type="project" value="TreeGrafter"/>
</dbReference>
<dbReference type="SUPFAM" id="SSF52402">
    <property type="entry name" value="Adenine nucleotide alpha hydrolases-like"/>
    <property type="match status" value="1"/>
</dbReference>
<dbReference type="SUPFAM" id="SSF56235">
    <property type="entry name" value="N-terminal nucleophile aminohydrolases (Ntn hydrolases)"/>
    <property type="match status" value="1"/>
</dbReference>
<dbReference type="AlphaFoldDB" id="A0A0W8G9F2"/>
<name>A0A0W8G9F2_9ZZZZ</name>
<reference evidence="6" key="1">
    <citation type="journal article" date="2015" name="Proc. Natl. Acad. Sci. U.S.A.">
        <title>Networks of energetic and metabolic interactions define dynamics in microbial communities.</title>
        <authorList>
            <person name="Embree M."/>
            <person name="Liu J.K."/>
            <person name="Al-Bassam M.M."/>
            <person name="Zengler K."/>
        </authorList>
    </citation>
    <scope>NUCLEOTIDE SEQUENCE</scope>
</reference>
<evidence type="ECO:0000256" key="2">
    <source>
        <dbReference type="ARBA" id="ARBA00022741"/>
    </source>
</evidence>
<dbReference type="PIRSF" id="PIRSF001589">
    <property type="entry name" value="Asn_synthetase_glu-h"/>
    <property type="match status" value="1"/>
</dbReference>
<keyword evidence="4" id="KW-0315">Glutamine amidotransferase</keyword>
<comment type="similarity">
    <text evidence="1">Belongs to the asparagine synthetase family.</text>
</comment>
<dbReference type="CDD" id="cd01991">
    <property type="entry name" value="Asn_synthase_B_C"/>
    <property type="match status" value="1"/>
</dbReference>
<dbReference type="PANTHER" id="PTHR43284">
    <property type="entry name" value="ASPARAGINE SYNTHETASE (GLUTAMINE-HYDROLYZING)"/>
    <property type="match status" value="1"/>
</dbReference>
<dbReference type="InterPro" id="IPR006426">
    <property type="entry name" value="Asn_synth_AEB"/>
</dbReference>
<dbReference type="PANTHER" id="PTHR43284:SF1">
    <property type="entry name" value="ASPARAGINE SYNTHETASE"/>
    <property type="match status" value="1"/>
</dbReference>
<dbReference type="Gene3D" id="3.60.20.10">
    <property type="entry name" value="Glutamine Phosphoribosylpyrophosphate, subunit 1, domain 1"/>
    <property type="match status" value="1"/>
</dbReference>
<dbReference type="InterPro" id="IPR029055">
    <property type="entry name" value="Ntn_hydrolases_N"/>
</dbReference>
<dbReference type="EMBL" id="LNQE01000041">
    <property type="protein sequence ID" value="KUG29765.1"/>
    <property type="molecule type" value="Genomic_DNA"/>
</dbReference>
<dbReference type="Pfam" id="PF00733">
    <property type="entry name" value="Asn_synthase"/>
    <property type="match status" value="1"/>
</dbReference>
<dbReference type="InterPro" id="IPR033738">
    <property type="entry name" value="AsnB_N"/>
</dbReference>